<dbReference type="eggNOG" id="COG2207">
    <property type="taxonomic scope" value="Bacteria"/>
</dbReference>
<dbReference type="AlphaFoldDB" id="L8JN02"/>
<dbReference type="EMBL" id="AMZN01000087">
    <property type="protein sequence ID" value="ELR68899.1"/>
    <property type="molecule type" value="Genomic_DNA"/>
</dbReference>
<protein>
    <submittedName>
        <fullName evidence="5">Transcriptional regulator, AraC family</fullName>
    </submittedName>
</protein>
<dbReference type="PROSITE" id="PS01124">
    <property type="entry name" value="HTH_ARAC_FAMILY_2"/>
    <property type="match status" value="1"/>
</dbReference>
<accession>L8JN02</accession>
<comment type="caution">
    <text evidence="5">The sequence shown here is derived from an EMBL/GenBank/DDBJ whole genome shotgun (WGS) entry which is preliminary data.</text>
</comment>
<dbReference type="PROSITE" id="PS00041">
    <property type="entry name" value="HTH_ARAC_FAMILY_1"/>
    <property type="match status" value="1"/>
</dbReference>
<name>L8JN02_9BACT</name>
<dbReference type="InterPro" id="IPR018060">
    <property type="entry name" value="HTH_AraC"/>
</dbReference>
<dbReference type="InterPro" id="IPR018062">
    <property type="entry name" value="HTH_AraC-typ_CS"/>
</dbReference>
<keyword evidence="1" id="KW-0805">Transcription regulation</keyword>
<dbReference type="InterPro" id="IPR009057">
    <property type="entry name" value="Homeodomain-like_sf"/>
</dbReference>
<feature type="domain" description="HTH araC/xylS-type" evidence="4">
    <location>
        <begin position="121"/>
        <end position="221"/>
    </location>
</feature>
<dbReference type="PANTHER" id="PTHR43280">
    <property type="entry name" value="ARAC-FAMILY TRANSCRIPTIONAL REGULATOR"/>
    <property type="match status" value="1"/>
</dbReference>
<keyword evidence="3" id="KW-0804">Transcription</keyword>
<reference evidence="5 6" key="1">
    <citation type="submission" date="2012-12" db="EMBL/GenBank/DDBJ databases">
        <title>Genome assembly of Fulvivirga imtechensis AK7.</title>
        <authorList>
            <person name="Nupur N."/>
            <person name="Khatri I."/>
            <person name="Kumar R."/>
            <person name="Subramanian S."/>
            <person name="Pinnaka A."/>
        </authorList>
    </citation>
    <scope>NUCLEOTIDE SEQUENCE [LARGE SCALE GENOMIC DNA]</scope>
    <source>
        <strain evidence="5 6">AK7</strain>
    </source>
</reference>
<sequence length="223" mass="25804">MLTPGDSHSFSTMRYTKFHCIRFLPELFTQENNDTRSIFYQLKESISYHNRLSGMPLESLDERPLVIALIEQVLKESSLRSQQHELIIKSSIGLILQFLLRSVGRGRHDGGYGLSTNLTIDNMLNYVRFNITDNAKLTKKVMASFFNISPHYIGEYFKKHCGMSLRDYIVKCKLSHIERKMLNNNLSISQIAVELGFVDESHLCKFVKRCTGQSPTNYRKKLE</sequence>
<evidence type="ECO:0000256" key="1">
    <source>
        <dbReference type="ARBA" id="ARBA00023015"/>
    </source>
</evidence>
<gene>
    <name evidence="5" type="ORF">C900_05592</name>
</gene>
<dbReference type="SUPFAM" id="SSF46689">
    <property type="entry name" value="Homeodomain-like"/>
    <property type="match status" value="1"/>
</dbReference>
<evidence type="ECO:0000256" key="3">
    <source>
        <dbReference type="ARBA" id="ARBA00023163"/>
    </source>
</evidence>
<dbReference type="Pfam" id="PF12833">
    <property type="entry name" value="HTH_18"/>
    <property type="match status" value="1"/>
</dbReference>
<dbReference type="PANTHER" id="PTHR43280:SF2">
    <property type="entry name" value="HTH-TYPE TRANSCRIPTIONAL REGULATOR EXSA"/>
    <property type="match status" value="1"/>
</dbReference>
<dbReference type="STRING" id="1237149.C900_05592"/>
<evidence type="ECO:0000259" key="4">
    <source>
        <dbReference type="PROSITE" id="PS01124"/>
    </source>
</evidence>
<dbReference type="SMART" id="SM00342">
    <property type="entry name" value="HTH_ARAC"/>
    <property type="match status" value="1"/>
</dbReference>
<organism evidence="5 6">
    <name type="scientific">Fulvivirga imtechensis AK7</name>
    <dbReference type="NCBI Taxonomy" id="1237149"/>
    <lineage>
        <taxon>Bacteria</taxon>
        <taxon>Pseudomonadati</taxon>
        <taxon>Bacteroidota</taxon>
        <taxon>Cytophagia</taxon>
        <taxon>Cytophagales</taxon>
        <taxon>Fulvivirgaceae</taxon>
        <taxon>Fulvivirga</taxon>
    </lineage>
</organism>
<keyword evidence="6" id="KW-1185">Reference proteome</keyword>
<dbReference type="GO" id="GO:0003700">
    <property type="term" value="F:DNA-binding transcription factor activity"/>
    <property type="evidence" value="ECO:0007669"/>
    <property type="project" value="InterPro"/>
</dbReference>
<proteinExistence type="predicted"/>
<evidence type="ECO:0000313" key="6">
    <source>
        <dbReference type="Proteomes" id="UP000011135"/>
    </source>
</evidence>
<keyword evidence="2" id="KW-0238">DNA-binding</keyword>
<evidence type="ECO:0000256" key="2">
    <source>
        <dbReference type="ARBA" id="ARBA00023125"/>
    </source>
</evidence>
<dbReference type="GO" id="GO:0043565">
    <property type="term" value="F:sequence-specific DNA binding"/>
    <property type="evidence" value="ECO:0007669"/>
    <property type="project" value="InterPro"/>
</dbReference>
<dbReference type="Proteomes" id="UP000011135">
    <property type="component" value="Unassembled WGS sequence"/>
</dbReference>
<dbReference type="Gene3D" id="1.10.10.60">
    <property type="entry name" value="Homeodomain-like"/>
    <property type="match status" value="2"/>
</dbReference>
<evidence type="ECO:0000313" key="5">
    <source>
        <dbReference type="EMBL" id="ELR68899.1"/>
    </source>
</evidence>